<proteinExistence type="predicted"/>
<evidence type="ECO:0000256" key="1">
    <source>
        <dbReference type="ARBA" id="ARBA00022723"/>
    </source>
</evidence>
<feature type="region of interest" description="Disordered" evidence="4">
    <location>
        <begin position="1"/>
        <end position="149"/>
    </location>
</feature>
<feature type="region of interest" description="Disordered" evidence="4">
    <location>
        <begin position="188"/>
        <end position="238"/>
    </location>
</feature>
<dbReference type="PROSITE" id="PS00518">
    <property type="entry name" value="ZF_RING_1"/>
    <property type="match status" value="1"/>
</dbReference>
<name>W7I7S0_9PEZI</name>
<keyword evidence="1" id="KW-0479">Metal-binding</keyword>
<dbReference type="GO" id="GO:0008270">
    <property type="term" value="F:zinc ion binding"/>
    <property type="evidence" value="ECO:0007669"/>
    <property type="project" value="UniProtKB-KW"/>
</dbReference>
<evidence type="ECO:0008006" key="7">
    <source>
        <dbReference type="Google" id="ProtNLM"/>
    </source>
</evidence>
<sequence>MIRLQQPGLGVNQSDRSVPAASQPEVIDLTNSPSPPPPPSLAGTRTHHLPRRSRHESARRRDPIVGDAERRHRRLERALQDDLFNRTAPPDWEEEHRRNRQRQRALDQRDWDRQNQELRHRESLWNRQRSPSPRPIGAGPEVIDLDDYPDPEPFLRTSSNRDNHRGFHMRPAARDFELTFAAARVRHPSRDPFNPPENDFNRHHHHHHHHHLAPRTGPSGAPAGAAHAHLPHLPQPDNWFLPPLDPRPNFAGGIGGALDGFLDIVSNFTIPFPRISDLLGGGGAGNRPHAPVAPHRDPQFHPPVLNLDWMRVPGFAQHEEEDIQITGQHHQEDKPIKEARAGFTRSPKSEDAIGCSNCEQELGDSDDDIKKQIWVMKCGHCYCGECANTMLSQPAPRPQKGKRRKFMTCAITGCRQTTSGKRFIWEIYV</sequence>
<accession>W7I7S0</accession>
<dbReference type="PANTHER" id="PTHR28042:SF1">
    <property type="entry name" value="E3 UBIQUITIN-PROTEIN LIGASE COMPLEX SLX5-SLX8 SUBUNIT SLX5"/>
    <property type="match status" value="1"/>
</dbReference>
<protein>
    <recommendedName>
        <fullName evidence="7">RING-type domain-containing protein</fullName>
    </recommendedName>
</protein>
<dbReference type="OrthoDB" id="2398441at2759"/>
<reference evidence="5 6" key="1">
    <citation type="submission" date="2013-05" db="EMBL/GenBank/DDBJ databases">
        <title>Drechslerella stenobrocha genome reveals carnivorous origination and mechanical trapping mechanism of predatory fungi.</title>
        <authorList>
            <person name="Liu X."/>
            <person name="Zhang W."/>
            <person name="Liu K."/>
        </authorList>
    </citation>
    <scope>NUCLEOTIDE SEQUENCE [LARGE SCALE GENOMIC DNA]</scope>
    <source>
        <strain evidence="5 6">248</strain>
    </source>
</reference>
<feature type="compositionally biased region" description="Basic residues" evidence="4">
    <location>
        <begin position="202"/>
        <end position="213"/>
    </location>
</feature>
<dbReference type="AlphaFoldDB" id="W7I7S0"/>
<dbReference type="HOGENOM" id="CLU_767313_0_0_1"/>
<evidence type="ECO:0000256" key="4">
    <source>
        <dbReference type="SAM" id="MobiDB-lite"/>
    </source>
</evidence>
<keyword evidence="3" id="KW-0862">Zinc</keyword>
<organism evidence="5 6">
    <name type="scientific">Drechslerella stenobrocha 248</name>
    <dbReference type="NCBI Taxonomy" id="1043628"/>
    <lineage>
        <taxon>Eukaryota</taxon>
        <taxon>Fungi</taxon>
        <taxon>Dikarya</taxon>
        <taxon>Ascomycota</taxon>
        <taxon>Pezizomycotina</taxon>
        <taxon>Orbiliomycetes</taxon>
        <taxon>Orbiliales</taxon>
        <taxon>Orbiliaceae</taxon>
        <taxon>Drechslerella</taxon>
    </lineage>
</organism>
<feature type="compositionally biased region" description="Basic and acidic residues" evidence="4">
    <location>
        <begin position="55"/>
        <end position="84"/>
    </location>
</feature>
<dbReference type="EMBL" id="KI966401">
    <property type="protein sequence ID" value="EWC48147.1"/>
    <property type="molecule type" value="Genomic_DNA"/>
</dbReference>
<dbReference type="GO" id="GO:0004842">
    <property type="term" value="F:ubiquitin-protein transferase activity"/>
    <property type="evidence" value="ECO:0007669"/>
    <property type="project" value="TreeGrafter"/>
</dbReference>
<feature type="compositionally biased region" description="Basic residues" evidence="4">
    <location>
        <begin position="45"/>
        <end position="54"/>
    </location>
</feature>
<dbReference type="GO" id="GO:0033768">
    <property type="term" value="C:SUMO-targeted ubiquitin ligase complex"/>
    <property type="evidence" value="ECO:0007669"/>
    <property type="project" value="TreeGrafter"/>
</dbReference>
<keyword evidence="6" id="KW-1185">Reference proteome</keyword>
<dbReference type="Proteomes" id="UP000024837">
    <property type="component" value="Unassembled WGS sequence"/>
</dbReference>
<dbReference type="InterPro" id="IPR017907">
    <property type="entry name" value="Znf_RING_CS"/>
</dbReference>
<evidence type="ECO:0000313" key="6">
    <source>
        <dbReference type="Proteomes" id="UP000024837"/>
    </source>
</evidence>
<gene>
    <name evidence="5" type="ORF">DRE_02251</name>
</gene>
<evidence type="ECO:0000256" key="2">
    <source>
        <dbReference type="ARBA" id="ARBA00022771"/>
    </source>
</evidence>
<feature type="compositionally biased region" description="Basic and acidic residues" evidence="4">
    <location>
        <begin position="104"/>
        <end position="124"/>
    </location>
</feature>
<evidence type="ECO:0000256" key="3">
    <source>
        <dbReference type="ARBA" id="ARBA00022833"/>
    </source>
</evidence>
<keyword evidence="2" id="KW-0863">Zinc-finger</keyword>
<dbReference type="InterPro" id="IPR038886">
    <property type="entry name" value="E3_SLX5/Rfp1"/>
</dbReference>
<evidence type="ECO:0000313" key="5">
    <source>
        <dbReference type="EMBL" id="EWC48147.1"/>
    </source>
</evidence>
<feature type="compositionally biased region" description="Low complexity" evidence="4">
    <location>
        <begin position="214"/>
        <end position="236"/>
    </location>
</feature>
<dbReference type="PANTHER" id="PTHR28042">
    <property type="entry name" value="E3 UBIQUITIN-PROTEIN LIGASE COMPLEX SLX5-SLX8 SUBUNIT SLX5"/>
    <property type="match status" value="1"/>
</dbReference>